<protein>
    <submittedName>
        <fullName evidence="2">Uncharacterized protein</fullName>
    </submittedName>
</protein>
<dbReference type="GeneID" id="37266910"/>
<feature type="chain" id="PRO_5016266289" evidence="1">
    <location>
        <begin position="20"/>
        <end position="164"/>
    </location>
</feature>
<dbReference type="OrthoDB" id="2339190at2759"/>
<evidence type="ECO:0000313" key="3">
    <source>
        <dbReference type="Proteomes" id="UP000245946"/>
    </source>
</evidence>
<sequence>MRFALPTLLAALSAVLTAAAPAPEFSLGSNEGILPELEKRSSEALVERIVYNPPIIYPTENTVWLAGGTHRVEWSLSGMPAVLRTYSGVLKLGWTSDETGLDEHLTTTLAEGFPLGKGIVRFELPDDLPSRDNYIVVLFGDSGNASPRFTILNLPVKASAAAAV</sequence>
<dbReference type="STRING" id="58919.A0A316Z977"/>
<keyword evidence="3" id="KW-1185">Reference proteome</keyword>
<evidence type="ECO:0000256" key="1">
    <source>
        <dbReference type="SAM" id="SignalP"/>
    </source>
</evidence>
<accession>A0A316Z977</accession>
<name>A0A316Z977_9BASI</name>
<dbReference type="Proteomes" id="UP000245946">
    <property type="component" value="Unassembled WGS sequence"/>
</dbReference>
<reference evidence="2 3" key="1">
    <citation type="journal article" date="2018" name="Mol. Biol. Evol.">
        <title>Broad Genomic Sampling Reveals a Smut Pathogenic Ancestry of the Fungal Clade Ustilaginomycotina.</title>
        <authorList>
            <person name="Kijpornyongpan T."/>
            <person name="Mondo S.J."/>
            <person name="Barry K."/>
            <person name="Sandor L."/>
            <person name="Lee J."/>
            <person name="Lipzen A."/>
            <person name="Pangilinan J."/>
            <person name="LaButti K."/>
            <person name="Hainaut M."/>
            <person name="Henrissat B."/>
            <person name="Grigoriev I.V."/>
            <person name="Spatafora J.W."/>
            <person name="Aime M.C."/>
        </authorList>
    </citation>
    <scope>NUCLEOTIDE SEQUENCE [LARGE SCALE GENOMIC DNA]</scope>
    <source>
        <strain evidence="2 3">MCA 4186</strain>
    </source>
</reference>
<evidence type="ECO:0000313" key="2">
    <source>
        <dbReference type="EMBL" id="PWN98141.1"/>
    </source>
</evidence>
<keyword evidence="1" id="KW-0732">Signal</keyword>
<feature type="signal peptide" evidence="1">
    <location>
        <begin position="1"/>
        <end position="19"/>
    </location>
</feature>
<organism evidence="2 3">
    <name type="scientific">Tilletiopsis washingtonensis</name>
    <dbReference type="NCBI Taxonomy" id="58919"/>
    <lineage>
        <taxon>Eukaryota</taxon>
        <taxon>Fungi</taxon>
        <taxon>Dikarya</taxon>
        <taxon>Basidiomycota</taxon>
        <taxon>Ustilaginomycotina</taxon>
        <taxon>Exobasidiomycetes</taxon>
        <taxon>Entylomatales</taxon>
        <taxon>Entylomatales incertae sedis</taxon>
        <taxon>Tilletiopsis</taxon>
    </lineage>
</organism>
<dbReference type="RefSeq" id="XP_025598420.1">
    <property type="nucleotide sequence ID" value="XM_025739364.1"/>
</dbReference>
<proteinExistence type="predicted"/>
<gene>
    <name evidence="2" type="ORF">FA09DRAFT_18607</name>
</gene>
<dbReference type="AlphaFoldDB" id="A0A316Z977"/>
<dbReference type="EMBL" id="KZ819292">
    <property type="protein sequence ID" value="PWN98141.1"/>
    <property type="molecule type" value="Genomic_DNA"/>
</dbReference>